<dbReference type="PANTHER" id="PTHR43861">
    <property type="entry name" value="TRANS-ACONITATE 2-METHYLTRANSFERASE-RELATED"/>
    <property type="match status" value="1"/>
</dbReference>
<dbReference type="Gene3D" id="3.40.50.150">
    <property type="entry name" value="Vaccinia Virus protein VP39"/>
    <property type="match status" value="1"/>
</dbReference>
<feature type="domain" description="Methyltransferase type 11" evidence="1">
    <location>
        <begin position="24"/>
        <end position="123"/>
    </location>
</feature>
<keyword evidence="2" id="KW-0489">Methyltransferase</keyword>
<dbReference type="GO" id="GO:0032259">
    <property type="term" value="P:methylation"/>
    <property type="evidence" value="ECO:0007669"/>
    <property type="project" value="UniProtKB-KW"/>
</dbReference>
<dbReference type="RefSeq" id="WP_158511981.1">
    <property type="nucleotide sequence ID" value="NZ_JASBQV010000029.1"/>
</dbReference>
<keyword evidence="3" id="KW-1185">Reference proteome</keyword>
<sequence>MRQHQPETEWTVNLLNVQKEDTILELGCGAGYAIERLVHQSLAKQIVGVDSSSTMIRSAQIRNKQAIRSNQVNIVYGDLNKLAFPNEQFDKVFTIHTLYFWENISGTLATLYHALKPGGHFVITFCDSKNDVMWTGVRDLVQVELLPAAKKHGFSDVTFVEGPVSRQFHTVAVMGYKPLN</sequence>
<dbReference type="EMBL" id="JASBQV010000029">
    <property type="protein sequence ID" value="MDI3236106.1"/>
    <property type="molecule type" value="Genomic_DNA"/>
</dbReference>
<dbReference type="SUPFAM" id="SSF53335">
    <property type="entry name" value="S-adenosyl-L-methionine-dependent methyltransferases"/>
    <property type="match status" value="1"/>
</dbReference>
<dbReference type="Proteomes" id="UP001243286">
    <property type="component" value="Unassembled WGS sequence"/>
</dbReference>
<dbReference type="PANTHER" id="PTHR43861:SF1">
    <property type="entry name" value="TRANS-ACONITATE 2-METHYLTRANSFERASE"/>
    <property type="match status" value="1"/>
</dbReference>
<evidence type="ECO:0000259" key="1">
    <source>
        <dbReference type="Pfam" id="PF08241"/>
    </source>
</evidence>
<organism evidence="2 3">
    <name type="scientific">Exiguobacterium antarcticum</name>
    <dbReference type="NCBI Taxonomy" id="132920"/>
    <lineage>
        <taxon>Bacteria</taxon>
        <taxon>Bacillati</taxon>
        <taxon>Bacillota</taxon>
        <taxon>Bacilli</taxon>
        <taxon>Bacillales</taxon>
        <taxon>Bacillales Family XII. Incertae Sedis</taxon>
        <taxon>Exiguobacterium</taxon>
    </lineage>
</organism>
<accession>A0ABT6R573</accession>
<protein>
    <submittedName>
        <fullName evidence="2">Class I SAM-dependent methyltransferase</fullName>
        <ecNumber evidence="2">2.1.-.-</ecNumber>
    </submittedName>
</protein>
<dbReference type="GO" id="GO:0008168">
    <property type="term" value="F:methyltransferase activity"/>
    <property type="evidence" value="ECO:0007669"/>
    <property type="project" value="UniProtKB-KW"/>
</dbReference>
<evidence type="ECO:0000313" key="3">
    <source>
        <dbReference type="Proteomes" id="UP001243286"/>
    </source>
</evidence>
<reference evidence="2 3" key="1">
    <citation type="submission" date="2023-04" db="EMBL/GenBank/DDBJ databases">
        <title>Antarctic isolates genomes.</title>
        <authorList>
            <person name="Dimov S.G."/>
        </authorList>
    </citation>
    <scope>NUCLEOTIDE SEQUENCE [LARGE SCALE GENOMIC DNA]</scope>
    <source>
        <strain evidence="2 3">AL19</strain>
    </source>
</reference>
<dbReference type="InterPro" id="IPR013216">
    <property type="entry name" value="Methyltransf_11"/>
</dbReference>
<proteinExistence type="predicted"/>
<dbReference type="CDD" id="cd02440">
    <property type="entry name" value="AdoMet_MTases"/>
    <property type="match status" value="1"/>
</dbReference>
<keyword evidence="2" id="KW-0808">Transferase</keyword>
<evidence type="ECO:0000313" key="2">
    <source>
        <dbReference type="EMBL" id="MDI3236106.1"/>
    </source>
</evidence>
<dbReference type="InterPro" id="IPR029063">
    <property type="entry name" value="SAM-dependent_MTases_sf"/>
</dbReference>
<comment type="caution">
    <text evidence="2">The sequence shown here is derived from an EMBL/GenBank/DDBJ whole genome shotgun (WGS) entry which is preliminary data.</text>
</comment>
<dbReference type="EC" id="2.1.-.-" evidence="2"/>
<dbReference type="Pfam" id="PF08241">
    <property type="entry name" value="Methyltransf_11"/>
    <property type="match status" value="1"/>
</dbReference>
<gene>
    <name evidence="2" type="ORF">QK289_13910</name>
</gene>
<name>A0ABT6R573_9BACL</name>